<dbReference type="EMBL" id="MU006721">
    <property type="protein sequence ID" value="KAF2626489.1"/>
    <property type="molecule type" value="Genomic_DNA"/>
</dbReference>
<organism evidence="1 2">
    <name type="scientific">Macroventuria anomochaeta</name>
    <dbReference type="NCBI Taxonomy" id="301207"/>
    <lineage>
        <taxon>Eukaryota</taxon>
        <taxon>Fungi</taxon>
        <taxon>Dikarya</taxon>
        <taxon>Ascomycota</taxon>
        <taxon>Pezizomycotina</taxon>
        <taxon>Dothideomycetes</taxon>
        <taxon>Pleosporomycetidae</taxon>
        <taxon>Pleosporales</taxon>
        <taxon>Pleosporineae</taxon>
        <taxon>Didymellaceae</taxon>
        <taxon>Macroventuria</taxon>
    </lineage>
</organism>
<name>A0ACB6RZA3_9PLEO</name>
<dbReference type="Proteomes" id="UP000799754">
    <property type="component" value="Unassembled WGS sequence"/>
</dbReference>
<reference evidence="1" key="1">
    <citation type="journal article" date="2020" name="Stud. Mycol.">
        <title>101 Dothideomycetes genomes: a test case for predicting lifestyles and emergence of pathogens.</title>
        <authorList>
            <person name="Haridas S."/>
            <person name="Albert R."/>
            <person name="Binder M."/>
            <person name="Bloem J."/>
            <person name="Labutti K."/>
            <person name="Salamov A."/>
            <person name="Andreopoulos B."/>
            <person name="Baker S."/>
            <person name="Barry K."/>
            <person name="Bills G."/>
            <person name="Bluhm B."/>
            <person name="Cannon C."/>
            <person name="Castanera R."/>
            <person name="Culley D."/>
            <person name="Daum C."/>
            <person name="Ezra D."/>
            <person name="Gonzalez J."/>
            <person name="Henrissat B."/>
            <person name="Kuo A."/>
            <person name="Liang C."/>
            <person name="Lipzen A."/>
            <person name="Lutzoni F."/>
            <person name="Magnuson J."/>
            <person name="Mondo S."/>
            <person name="Nolan M."/>
            <person name="Ohm R."/>
            <person name="Pangilinan J."/>
            <person name="Park H.-J."/>
            <person name="Ramirez L."/>
            <person name="Alfaro M."/>
            <person name="Sun H."/>
            <person name="Tritt A."/>
            <person name="Yoshinaga Y."/>
            <person name="Zwiers L.-H."/>
            <person name="Turgeon B."/>
            <person name="Goodwin S."/>
            <person name="Spatafora J."/>
            <person name="Crous P."/>
            <person name="Grigoriev I."/>
        </authorList>
    </citation>
    <scope>NUCLEOTIDE SEQUENCE</scope>
    <source>
        <strain evidence="1">CBS 525.71</strain>
    </source>
</reference>
<proteinExistence type="predicted"/>
<sequence>MYLRDLDTSPKVTLRRAYTEEYPSEQLPRCFRMNEVPVAQGVCHDVGIRENSGFVVPVGDKTTHGRDEYPCTCLVEEMCGKDCFLGAVSRAERGRRECGGGSGCVRWVPLRCKAITEVTTSWTRGWWVPVDNIGMPGLASVPASLSRASWPRQLEAPAPAPAPTLTNDNPYQRMRAYQVLLSIPVPYVTSSLLSSCLRNITQYHASFNRPISTLITSISI</sequence>
<keyword evidence="2" id="KW-1185">Reference proteome</keyword>
<comment type="caution">
    <text evidence="1">The sequence shown here is derived from an EMBL/GenBank/DDBJ whole genome shotgun (WGS) entry which is preliminary data.</text>
</comment>
<evidence type="ECO:0000313" key="2">
    <source>
        <dbReference type="Proteomes" id="UP000799754"/>
    </source>
</evidence>
<gene>
    <name evidence="1" type="ORF">BU25DRAFT_422638</name>
</gene>
<accession>A0ACB6RZA3</accession>
<evidence type="ECO:0000313" key="1">
    <source>
        <dbReference type="EMBL" id="KAF2626489.1"/>
    </source>
</evidence>
<protein>
    <submittedName>
        <fullName evidence="1">Uncharacterized protein</fullName>
    </submittedName>
</protein>